<evidence type="ECO:0000256" key="1">
    <source>
        <dbReference type="SAM" id="MobiDB-lite"/>
    </source>
</evidence>
<feature type="region of interest" description="Disordered" evidence="1">
    <location>
        <begin position="1"/>
        <end position="28"/>
    </location>
</feature>
<evidence type="ECO:0000313" key="4">
    <source>
        <dbReference type="WBParaSite" id="ECPE_0001845101-mRNA-1"/>
    </source>
</evidence>
<name>A0A183BGR6_9TREM</name>
<dbReference type="AlphaFoldDB" id="A0A183BGR6"/>
<gene>
    <name evidence="2" type="ORF">ECPE_LOCUS18401</name>
</gene>
<keyword evidence="3" id="KW-1185">Reference proteome</keyword>
<sequence length="117" mass="13158">MSRSTDGTRHYRDTQRAKASPRDVTARASNFGVKRSAVELGRQEKETIESPICCWKISGSAICTEPLALEIGTLNLGATPERNPGGRTNVTNSRPGELLVYNIYCREDYPEYHRYSY</sequence>
<evidence type="ECO:0000313" key="2">
    <source>
        <dbReference type="EMBL" id="VDP96291.1"/>
    </source>
</evidence>
<feature type="compositionally biased region" description="Basic and acidic residues" evidence="1">
    <location>
        <begin position="1"/>
        <end position="25"/>
    </location>
</feature>
<reference evidence="2 3" key="2">
    <citation type="submission" date="2018-11" db="EMBL/GenBank/DDBJ databases">
        <authorList>
            <consortium name="Pathogen Informatics"/>
        </authorList>
    </citation>
    <scope>NUCLEOTIDE SEQUENCE [LARGE SCALE GENOMIC DNA]</scope>
    <source>
        <strain evidence="2 3">Egypt</strain>
    </source>
</reference>
<dbReference type="Proteomes" id="UP000272942">
    <property type="component" value="Unassembled WGS sequence"/>
</dbReference>
<dbReference type="EMBL" id="UZAN01078263">
    <property type="protein sequence ID" value="VDP96291.1"/>
    <property type="molecule type" value="Genomic_DNA"/>
</dbReference>
<protein>
    <submittedName>
        <fullName evidence="2 4">Uncharacterized protein</fullName>
    </submittedName>
</protein>
<dbReference type="WBParaSite" id="ECPE_0001845101-mRNA-1">
    <property type="protein sequence ID" value="ECPE_0001845101-mRNA-1"/>
    <property type="gene ID" value="ECPE_0001845101"/>
</dbReference>
<evidence type="ECO:0000313" key="3">
    <source>
        <dbReference type="Proteomes" id="UP000272942"/>
    </source>
</evidence>
<accession>A0A183BGR6</accession>
<proteinExistence type="predicted"/>
<reference evidence="4" key="1">
    <citation type="submission" date="2016-06" db="UniProtKB">
        <authorList>
            <consortium name="WormBaseParasite"/>
        </authorList>
    </citation>
    <scope>IDENTIFICATION</scope>
</reference>
<organism evidence="4">
    <name type="scientific">Echinostoma caproni</name>
    <dbReference type="NCBI Taxonomy" id="27848"/>
    <lineage>
        <taxon>Eukaryota</taxon>
        <taxon>Metazoa</taxon>
        <taxon>Spiralia</taxon>
        <taxon>Lophotrochozoa</taxon>
        <taxon>Platyhelminthes</taxon>
        <taxon>Trematoda</taxon>
        <taxon>Digenea</taxon>
        <taxon>Plagiorchiida</taxon>
        <taxon>Echinostomata</taxon>
        <taxon>Echinostomatoidea</taxon>
        <taxon>Echinostomatidae</taxon>
        <taxon>Echinostoma</taxon>
    </lineage>
</organism>